<evidence type="ECO:0000313" key="2">
    <source>
        <dbReference type="Proteomes" id="UP000269945"/>
    </source>
</evidence>
<keyword evidence="2" id="KW-1185">Reference proteome</keyword>
<name>A0A9X9LXB5_GULGU</name>
<proteinExistence type="predicted"/>
<gene>
    <name evidence="1" type="ORF">BN2614_LOCUS1</name>
</gene>
<dbReference type="AlphaFoldDB" id="A0A9X9LXB5"/>
<accession>A0A9X9LXB5</accession>
<reference evidence="1 2" key="1">
    <citation type="submission" date="2018-10" db="EMBL/GenBank/DDBJ databases">
        <authorList>
            <person name="Ekblom R."/>
            <person name="Jareborg N."/>
        </authorList>
    </citation>
    <scope>NUCLEOTIDE SEQUENCE [LARGE SCALE GENOMIC DNA]</scope>
    <source>
        <tissue evidence="1">Muscle</tissue>
    </source>
</reference>
<sequence>MEIRDKALFPEHGGTKVVLGDKDYFLLEMVTSSESM</sequence>
<dbReference type="Proteomes" id="UP000269945">
    <property type="component" value="Unassembled WGS sequence"/>
</dbReference>
<comment type="caution">
    <text evidence="1">The sequence shown here is derived from an EMBL/GenBank/DDBJ whole genome shotgun (WGS) entry which is preliminary data.</text>
</comment>
<dbReference type="EMBL" id="CYRY02026248">
    <property type="protein sequence ID" value="VCW98652.1"/>
    <property type="molecule type" value="Genomic_DNA"/>
</dbReference>
<evidence type="ECO:0000313" key="1">
    <source>
        <dbReference type="EMBL" id="VCW98652.1"/>
    </source>
</evidence>
<organism evidence="1 2">
    <name type="scientific">Gulo gulo</name>
    <name type="common">Wolverine</name>
    <name type="synonym">Gluton</name>
    <dbReference type="NCBI Taxonomy" id="48420"/>
    <lineage>
        <taxon>Eukaryota</taxon>
        <taxon>Metazoa</taxon>
        <taxon>Chordata</taxon>
        <taxon>Craniata</taxon>
        <taxon>Vertebrata</taxon>
        <taxon>Euteleostomi</taxon>
        <taxon>Mammalia</taxon>
        <taxon>Eutheria</taxon>
        <taxon>Laurasiatheria</taxon>
        <taxon>Carnivora</taxon>
        <taxon>Caniformia</taxon>
        <taxon>Musteloidea</taxon>
        <taxon>Mustelidae</taxon>
        <taxon>Guloninae</taxon>
        <taxon>Gulo</taxon>
    </lineage>
</organism>
<protein>
    <submittedName>
        <fullName evidence="1">Uncharacterized protein</fullName>
    </submittedName>
</protein>